<keyword evidence="4" id="KW-1185">Reference proteome</keyword>
<dbReference type="EMBL" id="JACGCI010000044">
    <property type="protein sequence ID" value="KAF6752489.1"/>
    <property type="molecule type" value="Genomic_DNA"/>
</dbReference>
<evidence type="ECO:0000256" key="1">
    <source>
        <dbReference type="SAM" id="MobiDB-lite"/>
    </source>
</evidence>
<dbReference type="Gene3D" id="2.60.270.50">
    <property type="match status" value="1"/>
</dbReference>
<feature type="domain" description="DUF6533" evidence="2">
    <location>
        <begin position="2"/>
        <end position="43"/>
    </location>
</feature>
<dbReference type="Pfam" id="PF20151">
    <property type="entry name" value="DUF6533"/>
    <property type="match status" value="1"/>
</dbReference>
<evidence type="ECO:0000313" key="4">
    <source>
        <dbReference type="Proteomes" id="UP000521943"/>
    </source>
</evidence>
<dbReference type="InterPro" id="IPR045340">
    <property type="entry name" value="DUF6533"/>
</dbReference>
<comment type="caution">
    <text evidence="3">The sequence shown here is derived from an EMBL/GenBank/DDBJ whole genome shotgun (WGS) entry which is preliminary data.</text>
</comment>
<protein>
    <recommendedName>
        <fullName evidence="2">DUF6533 domain-containing protein</fullName>
    </recommendedName>
</protein>
<organism evidence="3 4">
    <name type="scientific">Ephemerocybe angulata</name>
    <dbReference type="NCBI Taxonomy" id="980116"/>
    <lineage>
        <taxon>Eukaryota</taxon>
        <taxon>Fungi</taxon>
        <taxon>Dikarya</taxon>
        <taxon>Basidiomycota</taxon>
        <taxon>Agaricomycotina</taxon>
        <taxon>Agaricomycetes</taxon>
        <taxon>Agaricomycetidae</taxon>
        <taxon>Agaricales</taxon>
        <taxon>Agaricineae</taxon>
        <taxon>Psathyrellaceae</taxon>
        <taxon>Ephemerocybe</taxon>
    </lineage>
</organism>
<name>A0A8H6HTS1_9AGAR</name>
<evidence type="ECO:0000313" key="3">
    <source>
        <dbReference type="EMBL" id="KAF6752489.1"/>
    </source>
</evidence>
<accession>A0A8H6HTS1</accession>
<feature type="region of interest" description="Disordered" evidence="1">
    <location>
        <begin position="131"/>
        <end position="173"/>
    </location>
</feature>
<sequence length="475" mass="51560">MAGTFSWIYHCVITLDREVRCIWTRGVTVGKVLYLLTRYGPVIRAICHFIGEAQTSAVASYILNQSPFYNQDGTEALRSTAIPHNSRKALLTTPSATILLGFLRKIDDTSLKRTISELIFDVDENCDDLDEVDGDEDGRGSGGGIRLGDGGFPDRDQGLGIELGPQGPESRRTADAKLVGANRGWKASDMKTLSQDKGLIFPWSADSVPVEWLFDWHEGSLSKTPAGGPGRQAIVIVCKTSLGSSILLPPPDSENGAHPGSESTVYKRLSQELQYSHKPTRTLHPPLPELSFSRPAKSTMSGGYRQKDCAIINQTRYEIVPVPDSAQFYSGEWDVAPTSTAPLSTMKFGITDSKTFHFLTGVSGCATFCMTVDLKTVVFFSVGFNNPAFSFRVINCQIGVAAGSKAVDGYNVASGEGNSVQIDVPGRKFKVAATQEKGVLTWKWYTTGSSLSSFHRLVFGNKKEPSAGCIIIATY</sequence>
<dbReference type="AlphaFoldDB" id="A0A8H6HTS1"/>
<reference evidence="3 4" key="1">
    <citation type="submission" date="2020-07" db="EMBL/GenBank/DDBJ databases">
        <title>Comparative genomics of pyrophilous fungi reveals a link between fire events and developmental genes.</title>
        <authorList>
            <consortium name="DOE Joint Genome Institute"/>
            <person name="Steindorff A.S."/>
            <person name="Carver A."/>
            <person name="Calhoun S."/>
            <person name="Stillman K."/>
            <person name="Liu H."/>
            <person name="Lipzen A."/>
            <person name="Pangilinan J."/>
            <person name="Labutti K."/>
            <person name="Bruns T.D."/>
            <person name="Grigoriev I.V."/>
        </authorList>
    </citation>
    <scope>NUCLEOTIDE SEQUENCE [LARGE SCALE GENOMIC DNA]</scope>
    <source>
        <strain evidence="3 4">CBS 144469</strain>
    </source>
</reference>
<gene>
    <name evidence="3" type="ORF">DFP72DRAFT_1047243</name>
</gene>
<feature type="compositionally biased region" description="Gly residues" evidence="1">
    <location>
        <begin position="140"/>
        <end position="151"/>
    </location>
</feature>
<proteinExistence type="predicted"/>
<dbReference type="Proteomes" id="UP000521943">
    <property type="component" value="Unassembled WGS sequence"/>
</dbReference>
<evidence type="ECO:0000259" key="2">
    <source>
        <dbReference type="Pfam" id="PF20151"/>
    </source>
</evidence>